<feature type="transmembrane region" description="Helical" evidence="1">
    <location>
        <begin position="28"/>
        <end position="49"/>
    </location>
</feature>
<dbReference type="Proteomes" id="UP000233469">
    <property type="component" value="Unassembled WGS sequence"/>
</dbReference>
<reference evidence="2 3" key="2">
    <citation type="submission" date="2017-10" db="EMBL/GenBank/DDBJ databases">
        <title>Extensive intraspecific genome diversity in a model arbuscular mycorrhizal fungus.</title>
        <authorList>
            <person name="Chen E.C.H."/>
            <person name="Morin E."/>
            <person name="Baudet D."/>
            <person name="Noel J."/>
            <person name="Ndikumana S."/>
            <person name="Charron P."/>
            <person name="St-Onge C."/>
            <person name="Giorgi J."/>
            <person name="Grigoriev I.V."/>
            <person name="Roux C."/>
            <person name="Martin F.M."/>
            <person name="Corradi N."/>
        </authorList>
    </citation>
    <scope>NUCLEOTIDE SEQUENCE [LARGE SCALE GENOMIC DNA]</scope>
    <source>
        <strain evidence="2 3">C2</strain>
    </source>
</reference>
<gene>
    <name evidence="2" type="ORF">RhiirC2_783537</name>
</gene>
<accession>A0A2N1N0L0</accession>
<dbReference type="AlphaFoldDB" id="A0A2N1N0L0"/>
<evidence type="ECO:0000313" key="3">
    <source>
        <dbReference type="Proteomes" id="UP000233469"/>
    </source>
</evidence>
<sequence length="58" mass="6696">MYIKSVFSKISGDINETPYFDHLNIIDISGLLGNLGISGYNMWIISLLWRKSPFQLKF</sequence>
<evidence type="ECO:0000256" key="1">
    <source>
        <dbReference type="SAM" id="Phobius"/>
    </source>
</evidence>
<comment type="caution">
    <text evidence="2">The sequence shown here is derived from an EMBL/GenBank/DDBJ whole genome shotgun (WGS) entry which is preliminary data.</text>
</comment>
<keyword evidence="1" id="KW-1133">Transmembrane helix</keyword>
<proteinExistence type="predicted"/>
<keyword evidence="1" id="KW-0472">Membrane</keyword>
<name>A0A2N1N0L0_9GLOM</name>
<evidence type="ECO:0000313" key="2">
    <source>
        <dbReference type="EMBL" id="PKK67404.1"/>
    </source>
</evidence>
<protein>
    <submittedName>
        <fullName evidence="2">Uncharacterized protein</fullName>
    </submittedName>
</protein>
<dbReference type="EMBL" id="LLXL01000965">
    <property type="protein sequence ID" value="PKK67404.1"/>
    <property type="molecule type" value="Genomic_DNA"/>
</dbReference>
<keyword evidence="1" id="KW-0812">Transmembrane</keyword>
<reference evidence="2 3" key="1">
    <citation type="submission" date="2016-04" db="EMBL/GenBank/DDBJ databases">
        <title>Genome analyses suggest a sexual origin of heterokaryosis in a supposedly ancient asexual fungus.</title>
        <authorList>
            <person name="Ropars J."/>
            <person name="Sedzielewska K."/>
            <person name="Noel J."/>
            <person name="Charron P."/>
            <person name="Farinelli L."/>
            <person name="Marton T."/>
            <person name="Kruger M."/>
            <person name="Pelin A."/>
            <person name="Brachmann A."/>
            <person name="Corradi N."/>
        </authorList>
    </citation>
    <scope>NUCLEOTIDE SEQUENCE [LARGE SCALE GENOMIC DNA]</scope>
    <source>
        <strain evidence="2 3">C2</strain>
    </source>
</reference>
<organism evidence="2 3">
    <name type="scientific">Rhizophagus irregularis</name>
    <dbReference type="NCBI Taxonomy" id="588596"/>
    <lineage>
        <taxon>Eukaryota</taxon>
        <taxon>Fungi</taxon>
        <taxon>Fungi incertae sedis</taxon>
        <taxon>Mucoromycota</taxon>
        <taxon>Glomeromycotina</taxon>
        <taxon>Glomeromycetes</taxon>
        <taxon>Glomerales</taxon>
        <taxon>Glomeraceae</taxon>
        <taxon>Rhizophagus</taxon>
    </lineage>
</organism>